<dbReference type="RefSeq" id="WP_163463275.1">
    <property type="nucleotide sequence ID" value="NZ_JAAAMG010000008.1"/>
</dbReference>
<dbReference type="CDD" id="cd01948">
    <property type="entry name" value="EAL"/>
    <property type="match status" value="1"/>
</dbReference>
<dbReference type="GO" id="GO:0071111">
    <property type="term" value="F:cyclic-guanylate-specific phosphodiesterase activity"/>
    <property type="evidence" value="ECO:0007669"/>
    <property type="project" value="InterPro"/>
</dbReference>
<dbReference type="InterPro" id="IPR001633">
    <property type="entry name" value="EAL_dom"/>
</dbReference>
<reference evidence="2 3" key="1">
    <citation type="submission" date="2020-01" db="EMBL/GenBank/DDBJ databases">
        <title>Jiella pacifica sp. nov.</title>
        <authorList>
            <person name="Xue Z."/>
            <person name="Zhu S."/>
            <person name="Chen J."/>
            <person name="Yang J."/>
        </authorList>
    </citation>
    <scope>NUCLEOTIDE SEQUENCE [LARGE SCALE GENOMIC DNA]</scope>
    <source>
        <strain evidence="2 3">40Bstr34</strain>
    </source>
</reference>
<accession>A0A6N9T127</accession>
<evidence type="ECO:0000313" key="3">
    <source>
        <dbReference type="Proteomes" id="UP000469011"/>
    </source>
</evidence>
<name>A0A6N9T127_9HYPH</name>
<protein>
    <submittedName>
        <fullName evidence="2">EAL domain-containing protein</fullName>
    </submittedName>
</protein>
<gene>
    <name evidence="2" type="ORF">GTK09_11300</name>
</gene>
<organism evidence="2 3">
    <name type="scientific">Jiella pacifica</name>
    <dbReference type="NCBI Taxonomy" id="2696469"/>
    <lineage>
        <taxon>Bacteria</taxon>
        <taxon>Pseudomonadati</taxon>
        <taxon>Pseudomonadota</taxon>
        <taxon>Alphaproteobacteria</taxon>
        <taxon>Hyphomicrobiales</taxon>
        <taxon>Aurantimonadaceae</taxon>
        <taxon>Jiella</taxon>
    </lineage>
</organism>
<sequence length="267" mass="29284">MSATACPGCQTSKPLDFDFSMAFQPIMDVKAGRVWGYEALVRGEAGEGAYSILNRVADDQKYRFDQACRVKAIDLAARLFPDPDLHLSINFLPNAVYEPAACLRATLAAARKSRFPLQSIMFEFTESEEMTDVGHLQRIIAEYRRMGFITALDDFGAGYAGLGLLADFQPDLIKIDMKLVRDVDTSRSRQVILSAILYVARELGITVLAEGVETEGEFGALKAAGVNLFQGYYFAKPAFEALPSPSIQCVSAHSVNSSRAPALCRFV</sequence>
<dbReference type="InterPro" id="IPR050706">
    <property type="entry name" value="Cyclic-di-GMP_PDE-like"/>
</dbReference>
<proteinExistence type="predicted"/>
<dbReference type="SMART" id="SM00052">
    <property type="entry name" value="EAL"/>
    <property type="match status" value="1"/>
</dbReference>
<dbReference type="PANTHER" id="PTHR33121">
    <property type="entry name" value="CYCLIC DI-GMP PHOSPHODIESTERASE PDEF"/>
    <property type="match status" value="1"/>
</dbReference>
<dbReference type="InterPro" id="IPR035919">
    <property type="entry name" value="EAL_sf"/>
</dbReference>
<evidence type="ECO:0000313" key="2">
    <source>
        <dbReference type="EMBL" id="NDW05017.1"/>
    </source>
</evidence>
<dbReference type="PANTHER" id="PTHR33121:SF15">
    <property type="entry name" value="BLUE LIGHT- AND TEMPERATURE-REGULATED ANTIREPRESSOR BLUF"/>
    <property type="match status" value="1"/>
</dbReference>
<evidence type="ECO:0000259" key="1">
    <source>
        <dbReference type="PROSITE" id="PS50883"/>
    </source>
</evidence>
<dbReference type="PROSITE" id="PS50883">
    <property type="entry name" value="EAL"/>
    <property type="match status" value="1"/>
</dbReference>
<dbReference type="Pfam" id="PF00563">
    <property type="entry name" value="EAL"/>
    <property type="match status" value="1"/>
</dbReference>
<comment type="caution">
    <text evidence="2">The sequence shown here is derived from an EMBL/GenBank/DDBJ whole genome shotgun (WGS) entry which is preliminary data.</text>
</comment>
<dbReference type="SUPFAM" id="SSF141868">
    <property type="entry name" value="EAL domain-like"/>
    <property type="match status" value="1"/>
</dbReference>
<feature type="domain" description="EAL" evidence="1">
    <location>
        <begin position="1"/>
        <end position="251"/>
    </location>
</feature>
<keyword evidence="3" id="KW-1185">Reference proteome</keyword>
<dbReference type="EMBL" id="JAAAMG010000008">
    <property type="protein sequence ID" value="NDW05017.1"/>
    <property type="molecule type" value="Genomic_DNA"/>
</dbReference>
<dbReference type="Gene3D" id="3.20.20.450">
    <property type="entry name" value="EAL domain"/>
    <property type="match status" value="1"/>
</dbReference>
<dbReference type="Proteomes" id="UP000469011">
    <property type="component" value="Unassembled WGS sequence"/>
</dbReference>
<dbReference type="AlphaFoldDB" id="A0A6N9T127"/>